<dbReference type="RefSeq" id="WP_093664299.1">
    <property type="nucleotide sequence ID" value="NZ_FOCF01000002.1"/>
</dbReference>
<protein>
    <submittedName>
        <fullName evidence="3">Uncharacterized conserved protein YndB, AHSA1/START domain</fullName>
    </submittedName>
</protein>
<dbReference type="InterPro" id="IPR023393">
    <property type="entry name" value="START-like_dom_sf"/>
</dbReference>
<evidence type="ECO:0000259" key="2">
    <source>
        <dbReference type="Pfam" id="PF08327"/>
    </source>
</evidence>
<evidence type="ECO:0000256" key="1">
    <source>
        <dbReference type="ARBA" id="ARBA00006817"/>
    </source>
</evidence>
<feature type="domain" description="Activator of Hsp90 ATPase homologue 1/2-like C-terminal" evidence="2">
    <location>
        <begin position="19"/>
        <end position="155"/>
    </location>
</feature>
<name>A0A1H8AIE4_9SPHN</name>
<accession>A0A1H8AIE4</accession>
<dbReference type="EMBL" id="FOCF01000002">
    <property type="protein sequence ID" value="SEM69724.1"/>
    <property type="molecule type" value="Genomic_DNA"/>
</dbReference>
<evidence type="ECO:0000313" key="3">
    <source>
        <dbReference type="EMBL" id="SEM69724.1"/>
    </source>
</evidence>
<dbReference type="OrthoDB" id="9803476at2"/>
<dbReference type="Pfam" id="PF08327">
    <property type="entry name" value="AHSA1"/>
    <property type="match status" value="1"/>
</dbReference>
<proteinExistence type="inferred from homology"/>
<gene>
    <name evidence="3" type="ORF">SAMN05192583_0901</name>
</gene>
<sequence length="157" mass="17382">MIDSNAVHGSFTIERRYPAAPSKVFAACADPELKKSWFAESDTHEIEAYESDFRIGGSERLTYRFGPSTPFPGAKLTNEGVYHDIVDQRRIVSSSRMALEGRAISVALETIEIAEVGDETSLTCTFQGVFFEGADGPEMREQGWRDLLDRLGRALAS</sequence>
<organism evidence="3 4">
    <name type="scientific">Sphingomonas gellani</name>
    <dbReference type="NCBI Taxonomy" id="1166340"/>
    <lineage>
        <taxon>Bacteria</taxon>
        <taxon>Pseudomonadati</taxon>
        <taxon>Pseudomonadota</taxon>
        <taxon>Alphaproteobacteria</taxon>
        <taxon>Sphingomonadales</taxon>
        <taxon>Sphingomonadaceae</taxon>
        <taxon>Sphingomonas</taxon>
    </lineage>
</organism>
<evidence type="ECO:0000313" key="4">
    <source>
        <dbReference type="Proteomes" id="UP000199206"/>
    </source>
</evidence>
<dbReference type="SUPFAM" id="SSF55961">
    <property type="entry name" value="Bet v1-like"/>
    <property type="match status" value="1"/>
</dbReference>
<dbReference type="STRING" id="1166340.SAMN05192583_0901"/>
<dbReference type="Gene3D" id="3.30.530.20">
    <property type="match status" value="1"/>
</dbReference>
<dbReference type="InterPro" id="IPR013538">
    <property type="entry name" value="ASHA1/2-like_C"/>
</dbReference>
<dbReference type="CDD" id="cd08900">
    <property type="entry name" value="SRPBCC_CalC_Aha1-like_7"/>
    <property type="match status" value="1"/>
</dbReference>
<keyword evidence="4" id="KW-1185">Reference proteome</keyword>
<dbReference type="Proteomes" id="UP000199206">
    <property type="component" value="Unassembled WGS sequence"/>
</dbReference>
<reference evidence="4" key="1">
    <citation type="submission" date="2016-10" db="EMBL/GenBank/DDBJ databases">
        <authorList>
            <person name="Varghese N."/>
            <person name="Submissions S."/>
        </authorList>
    </citation>
    <scope>NUCLEOTIDE SEQUENCE [LARGE SCALE GENOMIC DNA]</scope>
    <source>
        <strain evidence="4">S6-262</strain>
    </source>
</reference>
<dbReference type="AlphaFoldDB" id="A0A1H8AIE4"/>
<comment type="similarity">
    <text evidence="1">Belongs to the AHA1 family.</text>
</comment>